<evidence type="ECO:0000313" key="4">
    <source>
        <dbReference type="Proteomes" id="UP000618795"/>
    </source>
</evidence>
<feature type="region of interest" description="Disordered" evidence="1">
    <location>
        <begin position="392"/>
        <end position="446"/>
    </location>
</feature>
<sequence>MSRLVHNLGPRIPLYGDMSLTGTPFLYTTIVLAVVALILPLVLWSRVRGPKPLRAAARVLMLLFAQGTAVTLIFVLVNNQNNLYDNWADLLGTGNHVQQAQDLGRDGTGGIAVKRLPKVKQTFTAAGGPGMQAAGGVRVTQLKGRVSGVNAEVYVWLPPQYNDPAYRNKKFPVVELLPGYPGSAKAWFGSMKTHEQLLPLMRSGQVAPFILVAPRTNLLAGVDTGCANIPGQVNADTWLSIDVPKMVTDNFRAQPAPQGWAVAGYSAGAHCAVKLAVAHPDRYRAAVSLSGYNDPIGERNSLAAQSPALRAENNPYLLLKKSAVPPRIALYVSGESGDGYQAGVALESIAKAPTTVHVVFLPRSAGGHNMALWRPQVDTVFRWLTLQMGQNHAKGQDRSLTGTTGSLTGSAAGTTGTTPRSPSTGGSTRAELASGTASRAGAAQKP</sequence>
<feature type="compositionally biased region" description="Low complexity" evidence="1">
    <location>
        <begin position="398"/>
        <end position="428"/>
    </location>
</feature>
<accession>A0A918IJ25</accession>
<evidence type="ECO:0000256" key="2">
    <source>
        <dbReference type="SAM" id="Phobius"/>
    </source>
</evidence>
<dbReference type="InterPro" id="IPR050583">
    <property type="entry name" value="Mycobacterial_A85_antigen"/>
</dbReference>
<gene>
    <name evidence="3" type="ORF">GCM10010260_77230</name>
</gene>
<dbReference type="SUPFAM" id="SSF53474">
    <property type="entry name" value="alpha/beta-Hydrolases"/>
    <property type="match status" value="1"/>
</dbReference>
<name>A0A918IJ25_9ACTN</name>
<dbReference type="Proteomes" id="UP000618795">
    <property type="component" value="Unassembled WGS sequence"/>
</dbReference>
<keyword evidence="2" id="KW-1133">Transmembrane helix</keyword>
<feature type="transmembrane region" description="Helical" evidence="2">
    <location>
        <begin position="25"/>
        <end position="44"/>
    </location>
</feature>
<protein>
    <submittedName>
        <fullName evidence="3">Esterase</fullName>
    </submittedName>
</protein>
<feature type="transmembrane region" description="Helical" evidence="2">
    <location>
        <begin position="56"/>
        <end position="77"/>
    </location>
</feature>
<comment type="caution">
    <text evidence="3">The sequence shown here is derived from an EMBL/GenBank/DDBJ whole genome shotgun (WGS) entry which is preliminary data.</text>
</comment>
<organism evidence="3 4">
    <name type="scientific">Streptomyces filipinensis</name>
    <dbReference type="NCBI Taxonomy" id="66887"/>
    <lineage>
        <taxon>Bacteria</taxon>
        <taxon>Bacillati</taxon>
        <taxon>Actinomycetota</taxon>
        <taxon>Actinomycetes</taxon>
        <taxon>Kitasatosporales</taxon>
        <taxon>Streptomycetaceae</taxon>
        <taxon>Streptomyces</taxon>
    </lineage>
</organism>
<reference evidence="3" key="1">
    <citation type="journal article" date="2014" name="Int. J. Syst. Evol. Microbiol.">
        <title>Complete genome sequence of Corynebacterium casei LMG S-19264T (=DSM 44701T), isolated from a smear-ripened cheese.</title>
        <authorList>
            <consortium name="US DOE Joint Genome Institute (JGI-PGF)"/>
            <person name="Walter F."/>
            <person name="Albersmeier A."/>
            <person name="Kalinowski J."/>
            <person name="Ruckert C."/>
        </authorList>
    </citation>
    <scope>NUCLEOTIDE SEQUENCE</scope>
    <source>
        <strain evidence="3">JCM 4369</strain>
    </source>
</reference>
<dbReference type="PANTHER" id="PTHR48098:SF1">
    <property type="entry name" value="DIACYLGLYCEROL ACYLTRANSFERASE_MYCOLYLTRANSFERASE AG85A"/>
    <property type="match status" value="1"/>
</dbReference>
<proteinExistence type="predicted"/>
<keyword evidence="4" id="KW-1185">Reference proteome</keyword>
<evidence type="ECO:0000256" key="1">
    <source>
        <dbReference type="SAM" id="MobiDB-lite"/>
    </source>
</evidence>
<dbReference type="InterPro" id="IPR000801">
    <property type="entry name" value="Esterase-like"/>
</dbReference>
<reference evidence="3" key="2">
    <citation type="submission" date="2020-09" db="EMBL/GenBank/DDBJ databases">
        <authorList>
            <person name="Sun Q."/>
            <person name="Ohkuma M."/>
        </authorList>
    </citation>
    <scope>NUCLEOTIDE SEQUENCE</scope>
    <source>
        <strain evidence="3">JCM 4369</strain>
    </source>
</reference>
<evidence type="ECO:0000313" key="3">
    <source>
        <dbReference type="EMBL" id="GGV25374.1"/>
    </source>
</evidence>
<dbReference type="AlphaFoldDB" id="A0A918IJ25"/>
<keyword evidence="2" id="KW-0472">Membrane</keyword>
<keyword evidence="2" id="KW-0812">Transmembrane</keyword>
<dbReference type="Gene3D" id="3.40.50.1820">
    <property type="entry name" value="alpha/beta hydrolase"/>
    <property type="match status" value="1"/>
</dbReference>
<dbReference type="PANTHER" id="PTHR48098">
    <property type="entry name" value="ENTEROCHELIN ESTERASE-RELATED"/>
    <property type="match status" value="1"/>
</dbReference>
<dbReference type="EMBL" id="BMTD01000028">
    <property type="protein sequence ID" value="GGV25374.1"/>
    <property type="molecule type" value="Genomic_DNA"/>
</dbReference>
<dbReference type="GO" id="GO:0016747">
    <property type="term" value="F:acyltransferase activity, transferring groups other than amino-acyl groups"/>
    <property type="evidence" value="ECO:0007669"/>
    <property type="project" value="TreeGrafter"/>
</dbReference>
<dbReference type="InterPro" id="IPR029058">
    <property type="entry name" value="AB_hydrolase_fold"/>
</dbReference>
<dbReference type="Pfam" id="PF00756">
    <property type="entry name" value="Esterase"/>
    <property type="match status" value="1"/>
</dbReference>